<dbReference type="Pfam" id="PF20649">
    <property type="entry name" value="COG5_C"/>
    <property type="match status" value="1"/>
</dbReference>
<evidence type="ECO:0000256" key="2">
    <source>
        <dbReference type="SAM" id="Phobius"/>
    </source>
</evidence>
<keyword evidence="2" id="KW-1133">Transmembrane helix</keyword>
<protein>
    <recommendedName>
        <fullName evidence="3">Conserved oligomeric Golgi complex subunit 5 helical domain-containing protein</fullName>
    </recommendedName>
</protein>
<evidence type="ECO:0000256" key="1">
    <source>
        <dbReference type="SAM" id="MobiDB-lite"/>
    </source>
</evidence>
<feature type="region of interest" description="Disordered" evidence="1">
    <location>
        <begin position="652"/>
        <end position="698"/>
    </location>
</feature>
<name>A0A7S4AHH2_9STRA</name>
<dbReference type="GO" id="GO:0017119">
    <property type="term" value="C:Golgi transport complex"/>
    <property type="evidence" value="ECO:0007669"/>
    <property type="project" value="InterPro"/>
</dbReference>
<gene>
    <name evidence="4" type="ORF">PAUS00366_LOCUS8593</name>
</gene>
<proteinExistence type="predicted"/>
<dbReference type="InterPro" id="IPR048485">
    <property type="entry name" value="COG5_helical"/>
</dbReference>
<feature type="transmembrane region" description="Helical" evidence="2">
    <location>
        <begin position="985"/>
        <end position="1008"/>
    </location>
</feature>
<feature type="region of interest" description="Disordered" evidence="1">
    <location>
        <begin position="1"/>
        <end position="79"/>
    </location>
</feature>
<feature type="compositionally biased region" description="Polar residues" evidence="1">
    <location>
        <begin position="670"/>
        <end position="682"/>
    </location>
</feature>
<feature type="compositionally biased region" description="Low complexity" evidence="1">
    <location>
        <begin position="9"/>
        <end position="27"/>
    </location>
</feature>
<feature type="compositionally biased region" description="Polar residues" evidence="1">
    <location>
        <begin position="222"/>
        <end position="238"/>
    </location>
</feature>
<dbReference type="PANTHER" id="PTHR13228:SF3">
    <property type="entry name" value="CONSERVED OLIGOMERIC GOLGI COMPLEX SUBUNIT 5"/>
    <property type="match status" value="1"/>
</dbReference>
<sequence>MVALDSGGATTTAKSTSAATTQSQQSQLKMISKTAALRRRRAEGGFASGKGSSSGSSDTTKSSKDAGATNTNNNPAATRNNVNSLLAQSNANSNANSNATGGDDIEDTDSDSNDSDTTNNSTTEASFSYAAALLLEDNDHAGRNIRDHQQQAEEALGEVDRKLALVKSLAERVSRTSPEAVAGPLLRLHGHAIATIAEKDGENKDNDKDNDQTADENEAEGISSSSYHNNPATTTSLVATRERSDRLKRQGNVLEGIASRVETSLTRGLTRMEKATNRLSRVLQLSATLKMILRLQFEASKLENFMLDDLRDLTRAAASVAVIEDLFSKPELKRSSNSEDRIEVVEAIRPQATRTAVAVRRAAAALLSQQQQHQQQQQGGSGRTSLASSSSSSSIIQLGATLQVYYHLGELPEAAWSAVGHALLAAEKSTNDFWSPTTLTNLQDTATSEAKISASSKKLSDANVQRALKNKLKEFRTRAATRWADEIAEASFQVWNLQQVLLRKTDPVSRQVFRDVVAAAPIPEKFRNKDGSDDGMDGATSTSKDWSIFTLYWDRLCHRMGERLKHIITYENRKFSPDVAALYPATRSATLSMLASLQDVMQAAGVSGSTLMASLDETTAGASSSSNLGSLGGSAALDDPFLQWSTQVIVDDDTSATGTNESDGRIASAKRQTGPSTMSADSWTVDKNGDEDDLGIGGGASTSVASSTTTSLSVVFNSPEWLTLHGNHAAQKGLFRMQMTFLNVSSERLLAPLEYMFTENVTIDDVGNTISHLPLLPSKYDIQRFDTIIRQELAMSDPREGGGELSAVTMIAENVVHMISQFCTQAENAVSKVGEDGCLSSDGSPTEALVHDMKVTKIMYFMSECLHNAPEKVFLEPYRPAVTHQLEEASSIAVQALLPARIEIDNMINKLVLHPLCRALNRRVAKMMGRMHQEGVYLHQGSGGKSSMGMDPADGANVTSFSQKHLSGFYDNLYKTFLQKLPPSYALVVGSAVSIFSVYTFVSTASLIRPMGEDTKMQLTQDLADFELIVDQFMTRASGSVGSQTLRTIGNGKAYAELRAVRQMLFWTGLDDKTKAAATIAKNLSREVWVRDIRSSTVCHYLFSFAPDLLTSPHLWKRLRVEEYARTLVSLDGNIDEGESLDWMTTMACCDSYKQRESAQSSFLGEDSAKMEGDPRVAAILMALGPELLQRRRA</sequence>
<feature type="region of interest" description="Disordered" evidence="1">
    <location>
        <begin position="91"/>
        <end position="122"/>
    </location>
</feature>
<dbReference type="InterPro" id="IPR019465">
    <property type="entry name" value="Cog5"/>
</dbReference>
<feature type="region of interest" description="Disordered" evidence="1">
    <location>
        <begin position="368"/>
        <end position="388"/>
    </location>
</feature>
<evidence type="ECO:0000313" key="4">
    <source>
        <dbReference type="EMBL" id="CAE0715841.1"/>
    </source>
</evidence>
<evidence type="ECO:0000259" key="3">
    <source>
        <dbReference type="Pfam" id="PF20649"/>
    </source>
</evidence>
<feature type="compositionally biased region" description="Low complexity" evidence="1">
    <location>
        <begin position="49"/>
        <end position="79"/>
    </location>
</feature>
<accession>A0A7S4AHH2</accession>
<feature type="compositionally biased region" description="Acidic residues" evidence="1">
    <location>
        <begin position="103"/>
        <end position="114"/>
    </location>
</feature>
<feature type="domain" description="Conserved oligomeric Golgi complex subunit 5 helical" evidence="3">
    <location>
        <begin position="341"/>
        <end position="569"/>
    </location>
</feature>
<keyword evidence="2" id="KW-0472">Membrane</keyword>
<feature type="region of interest" description="Disordered" evidence="1">
    <location>
        <begin position="196"/>
        <end position="246"/>
    </location>
</feature>
<feature type="compositionally biased region" description="Basic and acidic residues" evidence="1">
    <location>
        <begin position="197"/>
        <end position="211"/>
    </location>
</feature>
<reference evidence="4" key="1">
    <citation type="submission" date="2021-01" db="EMBL/GenBank/DDBJ databases">
        <authorList>
            <person name="Corre E."/>
            <person name="Pelletier E."/>
            <person name="Niang G."/>
            <person name="Scheremetjew M."/>
            <person name="Finn R."/>
            <person name="Kale V."/>
            <person name="Holt S."/>
            <person name="Cochrane G."/>
            <person name="Meng A."/>
            <person name="Brown T."/>
            <person name="Cohen L."/>
        </authorList>
    </citation>
    <scope>NUCLEOTIDE SEQUENCE</scope>
    <source>
        <strain evidence="4">10249 10 AB</strain>
    </source>
</reference>
<dbReference type="GO" id="GO:0006891">
    <property type="term" value="P:intra-Golgi vesicle-mediated transport"/>
    <property type="evidence" value="ECO:0007669"/>
    <property type="project" value="InterPro"/>
</dbReference>
<dbReference type="AlphaFoldDB" id="A0A7S4AHH2"/>
<keyword evidence="2" id="KW-0812">Transmembrane</keyword>
<organism evidence="4">
    <name type="scientific">Pseudo-nitzschia australis</name>
    <dbReference type="NCBI Taxonomy" id="44445"/>
    <lineage>
        <taxon>Eukaryota</taxon>
        <taxon>Sar</taxon>
        <taxon>Stramenopiles</taxon>
        <taxon>Ochrophyta</taxon>
        <taxon>Bacillariophyta</taxon>
        <taxon>Bacillariophyceae</taxon>
        <taxon>Bacillariophycidae</taxon>
        <taxon>Bacillariales</taxon>
        <taxon>Bacillariaceae</taxon>
        <taxon>Pseudo-nitzschia</taxon>
    </lineage>
</organism>
<dbReference type="PANTHER" id="PTHR13228">
    <property type="entry name" value="CONSERVED OLIGOMERIC GOLGI COMPLEX COMPONENT 5"/>
    <property type="match status" value="1"/>
</dbReference>
<dbReference type="EMBL" id="HBIX01011421">
    <property type="protein sequence ID" value="CAE0715841.1"/>
    <property type="molecule type" value="Transcribed_RNA"/>
</dbReference>